<dbReference type="Gene3D" id="1.20.1070.10">
    <property type="entry name" value="Rhodopsin 7-helix transmembrane proteins"/>
    <property type="match status" value="1"/>
</dbReference>
<keyword evidence="2" id="KW-0675">Receptor</keyword>
<evidence type="ECO:0000313" key="2">
    <source>
        <dbReference type="EMBL" id="GFR74719.1"/>
    </source>
</evidence>
<keyword evidence="1" id="KW-0812">Transmembrane</keyword>
<accession>A0AAV4FNP3</accession>
<sequence>MMTMMVAMTMTMTQQPQWLSSTKEDTIAMTLVATTMMVVATPMNEGDKDTDDGGCSKPMKMWRFRYRNLFVVLWSFTTLLETLNASTNIIVYYNMSTVYRKIFLQIMRRCHCKSQARVMPATGPAPAQATHGFHNNMVVRGPLVGS</sequence>
<organism evidence="2 3">
    <name type="scientific">Elysia marginata</name>
    <dbReference type="NCBI Taxonomy" id="1093978"/>
    <lineage>
        <taxon>Eukaryota</taxon>
        <taxon>Metazoa</taxon>
        <taxon>Spiralia</taxon>
        <taxon>Lophotrochozoa</taxon>
        <taxon>Mollusca</taxon>
        <taxon>Gastropoda</taxon>
        <taxon>Heterobranchia</taxon>
        <taxon>Euthyneura</taxon>
        <taxon>Panpulmonata</taxon>
        <taxon>Sacoglossa</taxon>
        <taxon>Placobranchoidea</taxon>
        <taxon>Plakobranchidae</taxon>
        <taxon>Elysia</taxon>
    </lineage>
</organism>
<name>A0AAV4FNP3_9GAST</name>
<keyword evidence="1" id="KW-1133">Transmembrane helix</keyword>
<dbReference type="Proteomes" id="UP000762676">
    <property type="component" value="Unassembled WGS sequence"/>
</dbReference>
<evidence type="ECO:0000256" key="1">
    <source>
        <dbReference type="SAM" id="Phobius"/>
    </source>
</evidence>
<protein>
    <submittedName>
        <fullName evidence="2">Chemosensory receptor A</fullName>
    </submittedName>
</protein>
<comment type="caution">
    <text evidence="2">The sequence shown here is derived from an EMBL/GenBank/DDBJ whole genome shotgun (WGS) entry which is preliminary data.</text>
</comment>
<feature type="transmembrane region" description="Helical" evidence="1">
    <location>
        <begin position="69"/>
        <end position="93"/>
    </location>
</feature>
<dbReference type="AlphaFoldDB" id="A0AAV4FNP3"/>
<dbReference type="EMBL" id="BMAT01007939">
    <property type="protein sequence ID" value="GFR74719.1"/>
    <property type="molecule type" value="Genomic_DNA"/>
</dbReference>
<proteinExistence type="predicted"/>
<evidence type="ECO:0000313" key="3">
    <source>
        <dbReference type="Proteomes" id="UP000762676"/>
    </source>
</evidence>
<keyword evidence="3" id="KW-1185">Reference proteome</keyword>
<keyword evidence="1" id="KW-0472">Membrane</keyword>
<gene>
    <name evidence="2" type="ORF">ElyMa_003900000</name>
</gene>
<reference evidence="2 3" key="1">
    <citation type="journal article" date="2021" name="Elife">
        <title>Chloroplast acquisition without the gene transfer in kleptoplastic sea slugs, Plakobranchus ocellatus.</title>
        <authorList>
            <person name="Maeda T."/>
            <person name="Takahashi S."/>
            <person name="Yoshida T."/>
            <person name="Shimamura S."/>
            <person name="Takaki Y."/>
            <person name="Nagai Y."/>
            <person name="Toyoda A."/>
            <person name="Suzuki Y."/>
            <person name="Arimoto A."/>
            <person name="Ishii H."/>
            <person name="Satoh N."/>
            <person name="Nishiyama T."/>
            <person name="Hasebe M."/>
            <person name="Maruyama T."/>
            <person name="Minagawa J."/>
            <person name="Obokata J."/>
            <person name="Shigenobu S."/>
        </authorList>
    </citation>
    <scope>NUCLEOTIDE SEQUENCE [LARGE SCALE GENOMIC DNA]</scope>
</reference>